<accession>A0A0F2MMJ4</accession>
<name>A0A0F2MMJ4_SPOSC</name>
<dbReference type="VEuPathDB" id="FungiDB:SPSK_06132"/>
<dbReference type="KEGG" id="ssck:SPSK_06132"/>
<dbReference type="SUPFAM" id="SSF51905">
    <property type="entry name" value="FAD/NAD(P)-binding domain"/>
    <property type="match status" value="3"/>
</dbReference>
<dbReference type="InterPro" id="IPR036188">
    <property type="entry name" value="FAD/NAD-bd_sf"/>
</dbReference>
<evidence type="ECO:0000313" key="4">
    <source>
        <dbReference type="Proteomes" id="UP000033710"/>
    </source>
</evidence>
<protein>
    <recommendedName>
        <fullName evidence="5">L-ornithine N(5)-monooxygenase</fullName>
    </recommendedName>
</protein>
<dbReference type="Proteomes" id="UP000033710">
    <property type="component" value="Unassembled WGS sequence"/>
</dbReference>
<dbReference type="PRINTS" id="PR00368">
    <property type="entry name" value="FADPNR"/>
</dbReference>
<dbReference type="PANTHER" id="PTHR42877">
    <property type="entry name" value="L-ORNITHINE N(5)-MONOOXYGENASE-RELATED"/>
    <property type="match status" value="1"/>
</dbReference>
<gene>
    <name evidence="3" type="ORF">SPSK_06132</name>
</gene>
<evidence type="ECO:0000256" key="2">
    <source>
        <dbReference type="SAM" id="MobiDB-lite"/>
    </source>
</evidence>
<comment type="caution">
    <text evidence="3">The sequence shown here is derived from an EMBL/GenBank/DDBJ whole genome shotgun (WGS) entry which is preliminary data.</text>
</comment>
<dbReference type="RefSeq" id="XP_016592721.1">
    <property type="nucleotide sequence ID" value="XM_016732839.1"/>
</dbReference>
<dbReference type="Gene3D" id="3.50.50.60">
    <property type="entry name" value="FAD/NAD(P)-binding domain"/>
    <property type="match status" value="2"/>
</dbReference>
<reference evidence="3 4" key="1">
    <citation type="journal article" date="2014" name="BMC Genomics">
        <title>Comparative genomics of the major fungal agents of human and animal Sporotrichosis: Sporothrix schenckii and Sporothrix brasiliensis.</title>
        <authorList>
            <person name="Teixeira M.M."/>
            <person name="de Almeida L.G."/>
            <person name="Kubitschek-Barreira P."/>
            <person name="Alves F.L."/>
            <person name="Kioshima E.S."/>
            <person name="Abadio A.K."/>
            <person name="Fernandes L."/>
            <person name="Derengowski L.S."/>
            <person name="Ferreira K.S."/>
            <person name="Souza R.C."/>
            <person name="Ruiz J.C."/>
            <person name="de Andrade N.C."/>
            <person name="Paes H.C."/>
            <person name="Nicola A.M."/>
            <person name="Albuquerque P."/>
            <person name="Gerber A.L."/>
            <person name="Martins V.P."/>
            <person name="Peconick L.D."/>
            <person name="Neto A.V."/>
            <person name="Chaucanez C.B."/>
            <person name="Silva P.A."/>
            <person name="Cunha O.L."/>
            <person name="de Oliveira F.F."/>
            <person name="dos Santos T.C."/>
            <person name="Barros A.L."/>
            <person name="Soares M.A."/>
            <person name="de Oliveira L.M."/>
            <person name="Marini M.M."/>
            <person name="Villalobos-Duno H."/>
            <person name="Cunha M.M."/>
            <person name="de Hoog S."/>
            <person name="da Silveira J.F."/>
            <person name="Henrissat B."/>
            <person name="Nino-Vega G.A."/>
            <person name="Cisalpino P.S."/>
            <person name="Mora-Montes H.M."/>
            <person name="Almeida S.R."/>
            <person name="Stajich J.E."/>
            <person name="Lopes-Bezerra L.M."/>
            <person name="Vasconcelos A.T."/>
            <person name="Felipe M.S."/>
        </authorList>
    </citation>
    <scope>NUCLEOTIDE SEQUENCE [LARGE SCALE GENOMIC DNA]</scope>
    <source>
        <strain evidence="3 4">1099-18</strain>
    </source>
</reference>
<reference evidence="3 4" key="2">
    <citation type="journal article" date="2015" name="Eukaryot. Cell">
        <title>Asexual propagation of a virulent clone complex in a human and feline outbreak of sporotrichosis.</title>
        <authorList>
            <person name="Teixeira Mde M."/>
            <person name="Rodrigues A.M."/>
            <person name="Tsui C.K."/>
            <person name="de Almeida L.G."/>
            <person name="Van Diepeningen A.D."/>
            <person name="van den Ende B.G."/>
            <person name="Fernandes G.F."/>
            <person name="Kano R."/>
            <person name="Hamelin R.C."/>
            <person name="Lopes-Bezerra L.M."/>
            <person name="Vasconcelos A.T."/>
            <person name="de Hoog S."/>
            <person name="de Camargo Z.P."/>
            <person name="Felipe M.S."/>
        </authorList>
    </citation>
    <scope>NUCLEOTIDE SEQUENCE [LARGE SCALE GENOMIC DNA]</scope>
    <source>
        <strain evidence="3 4">1099-18</strain>
    </source>
</reference>
<dbReference type="OrthoDB" id="74360at2759"/>
<dbReference type="GeneID" id="27668116"/>
<dbReference type="AlphaFoldDB" id="A0A0F2MMJ4"/>
<organism evidence="3 4">
    <name type="scientific">Sporothrix schenckii 1099-18</name>
    <dbReference type="NCBI Taxonomy" id="1397361"/>
    <lineage>
        <taxon>Eukaryota</taxon>
        <taxon>Fungi</taxon>
        <taxon>Dikarya</taxon>
        <taxon>Ascomycota</taxon>
        <taxon>Pezizomycotina</taxon>
        <taxon>Sordariomycetes</taxon>
        <taxon>Sordariomycetidae</taxon>
        <taxon>Ophiostomatales</taxon>
        <taxon>Ophiostomataceae</taxon>
        <taxon>Sporothrix</taxon>
    </lineage>
</organism>
<dbReference type="Pfam" id="PF13450">
    <property type="entry name" value="NAD_binding_8"/>
    <property type="match status" value="1"/>
</dbReference>
<evidence type="ECO:0008006" key="5">
    <source>
        <dbReference type="Google" id="ProtNLM"/>
    </source>
</evidence>
<sequence>MGSIDKNRTSTAAFDRGNRPAPYPLPKTAYNAHQPVSAVVIGAGIAGIATAVLLKAKVPNLTLTVYDRHARVGGTWEENQYPGVRCDVPSHAYQLSFAPNPHWTEFYAKGAEIREYYEATAKKFGVDKHLRLQHEVISAVWETEDAHWHITVRDLVAGTESTVAAQFLISATGRLNNAAPPNIPGLDTFQGAVVHTARWDHHSAADILDNKRVAVIGNGASGMQVLPAVLPRVARLRHFARTRNWVSAAFNGGLTARAAQKGNPAGHAIPEETRKHFASRDGQGDYLAYRKELNATFHTGIAGFYAGSDANAKLRKDLTALISERVNHDPELLAKLIPDYAPMCKRLTPAPGYLEALSDPKVDFVQTPIARVTTSSIETTDGQSFAVDTIITATGFPDNYTPAYPLVGRSGTDIRDIWGPGGRVGYPKNYFGVMAPDFPNYFFVLQAQGTPFSGTVPVKCEQTATYIAACIRKVQAQSYAALEPTQDATDDFDAVVEGFFADKATTDTCSSWWKQGPGPSRVTLGWPGTMHHKGDVTRTPRWEDFAFQRRKEAAANRFHYFGSGLTAREEDGDPDELTSYLVTADEVDLQTLHEGWTRGY</sequence>
<feature type="region of interest" description="Disordered" evidence="2">
    <location>
        <begin position="1"/>
        <end position="20"/>
    </location>
</feature>
<dbReference type="EMBL" id="AXCR01000001">
    <property type="protein sequence ID" value="KJR90045.1"/>
    <property type="molecule type" value="Genomic_DNA"/>
</dbReference>
<evidence type="ECO:0000313" key="3">
    <source>
        <dbReference type="EMBL" id="KJR90045.1"/>
    </source>
</evidence>
<comment type="similarity">
    <text evidence="1">Belongs to the FAD-binding monooxygenase family.</text>
</comment>
<dbReference type="InterPro" id="IPR051209">
    <property type="entry name" value="FAD-bind_Monooxygenase_sf"/>
</dbReference>
<dbReference type="PANTHER" id="PTHR42877:SF6">
    <property type="entry name" value="MONOOXYGENASE, PUTATIVE (AFU_ORTHOLOGUE AFUA_3G15050)-RELATED"/>
    <property type="match status" value="1"/>
</dbReference>
<evidence type="ECO:0000256" key="1">
    <source>
        <dbReference type="ARBA" id="ARBA00010139"/>
    </source>
</evidence>
<proteinExistence type="inferred from homology"/>